<feature type="non-terminal residue" evidence="2">
    <location>
        <position position="1"/>
    </location>
</feature>
<accession>A0ABV0ZSZ1</accession>
<evidence type="ECO:0000313" key="2">
    <source>
        <dbReference type="EMBL" id="MEQ2308857.1"/>
    </source>
</evidence>
<proteinExistence type="predicted"/>
<evidence type="ECO:0000313" key="3">
    <source>
        <dbReference type="Proteomes" id="UP001469553"/>
    </source>
</evidence>
<feature type="chain" id="PRO_5045570722" evidence="1">
    <location>
        <begin position="17"/>
        <end position="127"/>
    </location>
</feature>
<sequence>LHLHWGFLLSAVLAWTEKLPVKELKHSFTIFFLQLGPKVSLKLEPLTLLRSAPWKLEEPSMELRRAAWKLEEPLRCKLEEPLTELRHRNVRWRGPHLDLLVGELRIRRRRRAHQDHTVRDLGNRRNC</sequence>
<dbReference type="EMBL" id="JAHRIP010070093">
    <property type="protein sequence ID" value="MEQ2308857.1"/>
    <property type="molecule type" value="Genomic_DNA"/>
</dbReference>
<evidence type="ECO:0000256" key="1">
    <source>
        <dbReference type="SAM" id="SignalP"/>
    </source>
</evidence>
<organism evidence="2 3">
    <name type="scientific">Ameca splendens</name>
    <dbReference type="NCBI Taxonomy" id="208324"/>
    <lineage>
        <taxon>Eukaryota</taxon>
        <taxon>Metazoa</taxon>
        <taxon>Chordata</taxon>
        <taxon>Craniata</taxon>
        <taxon>Vertebrata</taxon>
        <taxon>Euteleostomi</taxon>
        <taxon>Actinopterygii</taxon>
        <taxon>Neopterygii</taxon>
        <taxon>Teleostei</taxon>
        <taxon>Neoteleostei</taxon>
        <taxon>Acanthomorphata</taxon>
        <taxon>Ovalentaria</taxon>
        <taxon>Atherinomorphae</taxon>
        <taxon>Cyprinodontiformes</taxon>
        <taxon>Goodeidae</taxon>
        <taxon>Ameca</taxon>
    </lineage>
</organism>
<feature type="signal peptide" evidence="1">
    <location>
        <begin position="1"/>
        <end position="16"/>
    </location>
</feature>
<keyword evidence="3" id="KW-1185">Reference proteome</keyword>
<gene>
    <name evidence="2" type="ORF">AMECASPLE_032599</name>
</gene>
<comment type="caution">
    <text evidence="2">The sequence shown here is derived from an EMBL/GenBank/DDBJ whole genome shotgun (WGS) entry which is preliminary data.</text>
</comment>
<reference evidence="2 3" key="1">
    <citation type="submission" date="2021-06" db="EMBL/GenBank/DDBJ databases">
        <authorList>
            <person name="Palmer J.M."/>
        </authorList>
    </citation>
    <scope>NUCLEOTIDE SEQUENCE [LARGE SCALE GENOMIC DNA]</scope>
    <source>
        <strain evidence="2 3">AS_MEX2019</strain>
        <tissue evidence="2">Muscle</tissue>
    </source>
</reference>
<protein>
    <submittedName>
        <fullName evidence="2">Uncharacterized protein</fullName>
    </submittedName>
</protein>
<name>A0ABV0ZSZ1_9TELE</name>
<dbReference type="Proteomes" id="UP001469553">
    <property type="component" value="Unassembled WGS sequence"/>
</dbReference>
<keyword evidence="1" id="KW-0732">Signal</keyword>